<keyword evidence="1" id="KW-0472">Membrane</keyword>
<organism evidence="2 3">
    <name type="scientific">Candidatus Roizmanbacteria bacterium CG_4_10_14_0_2_um_filter_36_9</name>
    <dbReference type="NCBI Taxonomy" id="1974823"/>
    <lineage>
        <taxon>Bacteria</taxon>
        <taxon>Candidatus Roizmaniibacteriota</taxon>
    </lineage>
</organism>
<feature type="transmembrane region" description="Helical" evidence="1">
    <location>
        <begin position="12"/>
        <end position="30"/>
    </location>
</feature>
<dbReference type="NCBIfam" id="TIGR03662">
    <property type="entry name" value="Chlor_Arch_YYY"/>
    <property type="match status" value="1"/>
</dbReference>
<dbReference type="PANTHER" id="PTHR10790">
    <property type="entry name" value="TPR-DOMAIN CONTAINING PROTEIN"/>
    <property type="match status" value="1"/>
</dbReference>
<feature type="transmembrane region" description="Helical" evidence="1">
    <location>
        <begin position="412"/>
        <end position="427"/>
    </location>
</feature>
<feature type="transmembrane region" description="Helical" evidence="1">
    <location>
        <begin position="600"/>
        <end position="621"/>
    </location>
</feature>
<proteinExistence type="predicted"/>
<keyword evidence="1" id="KW-1133">Transmembrane helix</keyword>
<feature type="transmembrane region" description="Helical" evidence="1">
    <location>
        <begin position="67"/>
        <end position="83"/>
    </location>
</feature>
<evidence type="ECO:0000256" key="1">
    <source>
        <dbReference type="SAM" id="Phobius"/>
    </source>
</evidence>
<feature type="transmembrane region" description="Helical" evidence="1">
    <location>
        <begin position="493"/>
        <end position="515"/>
    </location>
</feature>
<comment type="caution">
    <text evidence="2">The sequence shown here is derived from an EMBL/GenBank/DDBJ whole genome shotgun (WGS) entry which is preliminary data.</text>
</comment>
<dbReference type="Proteomes" id="UP000230027">
    <property type="component" value="Unassembled WGS sequence"/>
</dbReference>
<reference evidence="3" key="1">
    <citation type="submission" date="2017-09" db="EMBL/GenBank/DDBJ databases">
        <title>Depth-based differentiation of microbial function through sediment-hosted aquifers and enrichment of novel symbionts in the deep terrestrial subsurface.</title>
        <authorList>
            <person name="Probst A.J."/>
            <person name="Ladd B."/>
            <person name="Jarett J.K."/>
            <person name="Geller-Mcgrath D.E."/>
            <person name="Sieber C.M.K."/>
            <person name="Emerson J.B."/>
            <person name="Anantharaman K."/>
            <person name="Thomas B.C."/>
            <person name="Malmstrom R."/>
            <person name="Stieglmeier M."/>
            <person name="Klingl A."/>
            <person name="Woyke T."/>
            <person name="Ryan C.M."/>
            <person name="Banfield J.F."/>
        </authorList>
    </citation>
    <scope>NUCLEOTIDE SEQUENCE [LARGE SCALE GENOMIC DNA]</scope>
</reference>
<evidence type="ECO:0008006" key="4">
    <source>
        <dbReference type="Google" id="ProtNLM"/>
    </source>
</evidence>
<feature type="transmembrane region" description="Helical" evidence="1">
    <location>
        <begin position="98"/>
        <end position="118"/>
    </location>
</feature>
<gene>
    <name evidence="2" type="ORF">COY14_03355</name>
</gene>
<keyword evidence="1" id="KW-0812">Transmembrane</keyword>
<dbReference type="EMBL" id="PFOD01000065">
    <property type="protein sequence ID" value="PIZ65011.1"/>
    <property type="molecule type" value="Genomic_DNA"/>
</dbReference>
<feature type="transmembrane region" description="Helical" evidence="1">
    <location>
        <begin position="386"/>
        <end position="406"/>
    </location>
</feature>
<feature type="transmembrane region" description="Helical" evidence="1">
    <location>
        <begin position="42"/>
        <end position="61"/>
    </location>
</feature>
<dbReference type="PANTHER" id="PTHR10790:SF51">
    <property type="entry name" value="TETRATRICOPEPTIDE REPEAT PROTEIN"/>
    <property type="match status" value="1"/>
</dbReference>
<accession>A0A2M7U3U0</accession>
<feature type="transmembrane region" description="Helical" evidence="1">
    <location>
        <begin position="531"/>
        <end position="549"/>
    </location>
</feature>
<feature type="transmembrane region" description="Helical" evidence="1">
    <location>
        <begin position="323"/>
        <end position="344"/>
    </location>
</feature>
<dbReference type="AlphaFoldDB" id="A0A2M7U3U0"/>
<sequence length="776" mass="90068">MTWIITTFNWYIYLLVLGIIFFPLTSRIFKSYLDRGYPFAKTLSIIITTYTMFLLGSMRILPFTKEALLLILFVFGIFSYKFLSKEFRQIFRLTKQQYLIIAFEEILFILSLLALTFIRGQEPSIHGLEKFMDYGFIQSILNSTYFPPLDMWLSADLANLNGYPINYYYFGHMTGAFLIRLTSIKATIGYNLILATILAQGMTLTFSIVSNLIRQLNKQVELKTPLSTLKLIIYGTIGAITVNLAGNLHTIYIFTKGYPNESPEPFWGIFQSLSQITATMTRTGNGFFESMIQNSSYWYPNATRFIPFTIHEFPSYSYIVADLHGHVFEIPFVLLTFAIIFLFYTHIRTPHKVQHSIGDSLRKLLLPIFKKFSFEKYLDIFKKIKLGRIEVGYVIAIGAMIAVNYMTNAFDGPIYLLLILAILFYHYRISWNFIIQSVFLTLSFLVFSFPFSLYFSPFATGVGVNCSPDFLVNLQKIGPFLFEKNNCQLSSPWMMLVLWGFFWISLILLGTYFIIRKRQSSHFTLTEIDRFLLIIFGYGTFLIIIPEFIYAKDIYPAHFRANTMFKMGYQAFMMMGIASTVVLYRIGVWSNKILHFPFRTVFIVFLALIAIYPYLGFPSYYPGLFKSETYKKDFSIDGLDWMETQHPEDKELIDFIMKFVPLQVVIAEAQGDSYTDYNRISAFTGNPTIAGWWVHEWLWRGSSEIVGKRIPDIEALYQSDDLELTRSIIEKYQVEYVVVSTMERDKYSKINEAKMSKLGIKLFESSNGFGALYKVY</sequence>
<dbReference type="InterPro" id="IPR018746">
    <property type="entry name" value="DUF2298"/>
</dbReference>
<protein>
    <recommendedName>
        <fullName evidence="4">YYY membrane protein</fullName>
    </recommendedName>
</protein>
<evidence type="ECO:0000313" key="2">
    <source>
        <dbReference type="EMBL" id="PIZ65011.1"/>
    </source>
</evidence>
<feature type="transmembrane region" description="Helical" evidence="1">
    <location>
        <begin position="569"/>
        <end position="588"/>
    </location>
</feature>
<name>A0A2M7U3U0_9BACT</name>
<feature type="transmembrane region" description="Helical" evidence="1">
    <location>
        <begin position="231"/>
        <end position="254"/>
    </location>
</feature>
<feature type="transmembrane region" description="Helical" evidence="1">
    <location>
        <begin position="188"/>
        <end position="210"/>
    </location>
</feature>
<dbReference type="Pfam" id="PF10060">
    <property type="entry name" value="DUF2298"/>
    <property type="match status" value="1"/>
</dbReference>
<evidence type="ECO:0000313" key="3">
    <source>
        <dbReference type="Proteomes" id="UP000230027"/>
    </source>
</evidence>
<feature type="transmembrane region" description="Helical" evidence="1">
    <location>
        <begin position="434"/>
        <end position="455"/>
    </location>
</feature>